<dbReference type="Pfam" id="PF01435">
    <property type="entry name" value="Peptidase_M48"/>
    <property type="match status" value="1"/>
</dbReference>
<keyword evidence="11" id="KW-1185">Reference proteome</keyword>
<gene>
    <name evidence="10" type="ORF">J1M35_16655</name>
</gene>
<name>A0A975CF60_9BURK</name>
<dbReference type="GO" id="GO:0051603">
    <property type="term" value="P:proteolysis involved in protein catabolic process"/>
    <property type="evidence" value="ECO:0007669"/>
    <property type="project" value="TreeGrafter"/>
</dbReference>
<keyword evidence="3 6" id="KW-0378">Hydrolase</keyword>
<protein>
    <submittedName>
        <fullName evidence="10">M48 family metallopeptidase</fullName>
    </submittedName>
</protein>
<sequence>MRYRNPPLPARDAVADLKAERREFLQLLGVVALLVIGLLFVLDRIALFAAPRLPFAWEMQVARTLHLDQMGARAMGGSRPVAPARQREVEVALQARIDRIAKASGVPPEMTLTAHYIDNPTVNAFATLGGHITVLQGLLSKIEFNEELDAVLAHEIAHVQHRHMVKRLSRGLSMAAALGLVGIRSPALNRWLIGDAQQLQQLAYSRDAEREADTTALQASQAMHGHTGGVARLFERFSALQREQGKAAGEWTAFLQSHPLPAERTERARASGPPRALTPLDAVLKAPAAKR</sequence>
<feature type="transmembrane region" description="Helical" evidence="8">
    <location>
        <begin position="24"/>
        <end position="42"/>
    </location>
</feature>
<evidence type="ECO:0000313" key="10">
    <source>
        <dbReference type="EMBL" id="QTD44697.1"/>
    </source>
</evidence>
<dbReference type="InterPro" id="IPR051156">
    <property type="entry name" value="Mito/Outer_Membr_Metalloprot"/>
</dbReference>
<evidence type="ECO:0000256" key="1">
    <source>
        <dbReference type="ARBA" id="ARBA00022670"/>
    </source>
</evidence>
<evidence type="ECO:0000259" key="9">
    <source>
        <dbReference type="Pfam" id="PF01435"/>
    </source>
</evidence>
<evidence type="ECO:0000256" key="8">
    <source>
        <dbReference type="SAM" id="Phobius"/>
    </source>
</evidence>
<evidence type="ECO:0000313" key="11">
    <source>
        <dbReference type="Proteomes" id="UP000663903"/>
    </source>
</evidence>
<evidence type="ECO:0000256" key="5">
    <source>
        <dbReference type="ARBA" id="ARBA00023049"/>
    </source>
</evidence>
<organism evidence="10 11">
    <name type="scientific">Ottowia testudinis</name>
    <dbReference type="NCBI Taxonomy" id="2816950"/>
    <lineage>
        <taxon>Bacteria</taxon>
        <taxon>Pseudomonadati</taxon>
        <taxon>Pseudomonadota</taxon>
        <taxon>Betaproteobacteria</taxon>
        <taxon>Burkholderiales</taxon>
        <taxon>Comamonadaceae</taxon>
        <taxon>Ottowia</taxon>
    </lineage>
</organism>
<reference evidence="10" key="1">
    <citation type="submission" date="2021-03" db="EMBL/GenBank/DDBJ databases">
        <title>Ottowia sp. 27C isolated from the cloaca of a Giant Asian pond turtle (Heosemys grandis).</title>
        <authorList>
            <person name="Spergser J."/>
            <person name="Busse H.-J."/>
        </authorList>
    </citation>
    <scope>NUCLEOTIDE SEQUENCE</scope>
    <source>
        <strain evidence="10">27C</strain>
    </source>
</reference>
<keyword evidence="1 6" id="KW-0645">Protease</keyword>
<keyword evidence="8" id="KW-0472">Membrane</keyword>
<dbReference type="InterPro" id="IPR001915">
    <property type="entry name" value="Peptidase_M48"/>
</dbReference>
<dbReference type="CDD" id="cd07332">
    <property type="entry name" value="M48C_Oma1_like"/>
    <property type="match status" value="1"/>
</dbReference>
<accession>A0A975CF60</accession>
<evidence type="ECO:0000256" key="7">
    <source>
        <dbReference type="SAM" id="MobiDB-lite"/>
    </source>
</evidence>
<dbReference type="AlphaFoldDB" id="A0A975CF60"/>
<dbReference type="EMBL" id="CP071796">
    <property type="protein sequence ID" value="QTD44697.1"/>
    <property type="molecule type" value="Genomic_DNA"/>
</dbReference>
<feature type="domain" description="Peptidase M48" evidence="9">
    <location>
        <begin position="92"/>
        <end position="269"/>
    </location>
</feature>
<feature type="region of interest" description="Disordered" evidence="7">
    <location>
        <begin position="256"/>
        <end position="291"/>
    </location>
</feature>
<keyword evidence="4 6" id="KW-0862">Zinc</keyword>
<comment type="cofactor">
    <cofactor evidence="6">
        <name>Zn(2+)</name>
        <dbReference type="ChEBI" id="CHEBI:29105"/>
    </cofactor>
    <text evidence="6">Binds 1 zinc ion per subunit.</text>
</comment>
<keyword evidence="8" id="KW-1133">Transmembrane helix</keyword>
<keyword evidence="2" id="KW-0479">Metal-binding</keyword>
<comment type="similarity">
    <text evidence="6">Belongs to the peptidase M48 family.</text>
</comment>
<dbReference type="PANTHER" id="PTHR22726:SF1">
    <property type="entry name" value="METALLOENDOPEPTIDASE OMA1, MITOCHONDRIAL"/>
    <property type="match status" value="1"/>
</dbReference>
<dbReference type="GO" id="GO:0004222">
    <property type="term" value="F:metalloendopeptidase activity"/>
    <property type="evidence" value="ECO:0007669"/>
    <property type="project" value="InterPro"/>
</dbReference>
<dbReference type="GO" id="GO:0016020">
    <property type="term" value="C:membrane"/>
    <property type="evidence" value="ECO:0007669"/>
    <property type="project" value="TreeGrafter"/>
</dbReference>
<dbReference type="KEGG" id="otd:J1M35_16655"/>
<evidence type="ECO:0000256" key="2">
    <source>
        <dbReference type="ARBA" id="ARBA00022723"/>
    </source>
</evidence>
<evidence type="ECO:0000256" key="3">
    <source>
        <dbReference type="ARBA" id="ARBA00022801"/>
    </source>
</evidence>
<dbReference type="PANTHER" id="PTHR22726">
    <property type="entry name" value="METALLOENDOPEPTIDASE OMA1"/>
    <property type="match status" value="1"/>
</dbReference>
<proteinExistence type="inferred from homology"/>
<keyword evidence="8" id="KW-0812">Transmembrane</keyword>
<evidence type="ECO:0000256" key="4">
    <source>
        <dbReference type="ARBA" id="ARBA00022833"/>
    </source>
</evidence>
<keyword evidence="5 6" id="KW-0482">Metalloprotease</keyword>
<dbReference type="Proteomes" id="UP000663903">
    <property type="component" value="Chromosome"/>
</dbReference>
<dbReference type="RefSeq" id="WP_208008260.1">
    <property type="nucleotide sequence ID" value="NZ_CP071796.1"/>
</dbReference>
<dbReference type="Gene3D" id="3.30.2010.10">
    <property type="entry name" value="Metalloproteases ('zincins'), catalytic domain"/>
    <property type="match status" value="1"/>
</dbReference>
<evidence type="ECO:0000256" key="6">
    <source>
        <dbReference type="RuleBase" id="RU003983"/>
    </source>
</evidence>
<dbReference type="GO" id="GO:0046872">
    <property type="term" value="F:metal ion binding"/>
    <property type="evidence" value="ECO:0007669"/>
    <property type="project" value="UniProtKB-KW"/>
</dbReference>